<evidence type="ECO:0000256" key="2">
    <source>
        <dbReference type="ARBA" id="ARBA00023125"/>
    </source>
</evidence>
<dbReference type="InterPro" id="IPR011990">
    <property type="entry name" value="TPR-like_helical_dom_sf"/>
</dbReference>
<dbReference type="GO" id="GO:0043565">
    <property type="term" value="F:sequence-specific DNA binding"/>
    <property type="evidence" value="ECO:0007669"/>
    <property type="project" value="InterPro"/>
</dbReference>
<keyword evidence="1" id="KW-0805">Transcription regulation</keyword>
<feature type="chain" id="PRO_5008392017" description="HTH araC/xylS-type domain-containing protein" evidence="5">
    <location>
        <begin position="23"/>
        <end position="524"/>
    </location>
</feature>
<dbReference type="STRING" id="1385699.A7A78_14330"/>
<evidence type="ECO:0000259" key="6">
    <source>
        <dbReference type="PROSITE" id="PS01124"/>
    </source>
</evidence>
<dbReference type="RefSeq" id="WP_068762511.1">
    <property type="nucleotide sequence ID" value="NZ_LXIE01000033.1"/>
</dbReference>
<keyword evidence="3" id="KW-0804">Transcription</keyword>
<organism evidence="7 8">
    <name type="scientific">Aequorivita soesokkakensis</name>
    <dbReference type="NCBI Taxonomy" id="1385699"/>
    <lineage>
        <taxon>Bacteria</taxon>
        <taxon>Pseudomonadati</taxon>
        <taxon>Bacteroidota</taxon>
        <taxon>Flavobacteriia</taxon>
        <taxon>Flavobacteriales</taxon>
        <taxon>Flavobacteriaceae</taxon>
        <taxon>Aequorivita</taxon>
    </lineage>
</organism>
<name>A0A1A9LBU5_9FLAO</name>
<dbReference type="Pfam" id="PF13181">
    <property type="entry name" value="TPR_8"/>
    <property type="match status" value="1"/>
</dbReference>
<dbReference type="InterPro" id="IPR018060">
    <property type="entry name" value="HTH_AraC"/>
</dbReference>
<accession>A0A1A9LBU5</accession>
<dbReference type="EMBL" id="LXIE01000033">
    <property type="protein sequence ID" value="OAD90740.1"/>
    <property type="molecule type" value="Genomic_DNA"/>
</dbReference>
<evidence type="ECO:0000313" key="7">
    <source>
        <dbReference type="EMBL" id="OAD90740.1"/>
    </source>
</evidence>
<keyword evidence="4" id="KW-1133">Transmembrane helix</keyword>
<dbReference type="Pfam" id="PF12833">
    <property type="entry name" value="HTH_18"/>
    <property type="match status" value="1"/>
</dbReference>
<dbReference type="Gene3D" id="1.25.40.10">
    <property type="entry name" value="Tetratricopeptide repeat domain"/>
    <property type="match status" value="2"/>
</dbReference>
<keyword evidence="8" id="KW-1185">Reference proteome</keyword>
<comment type="caution">
    <text evidence="7">The sequence shown here is derived from an EMBL/GenBank/DDBJ whole genome shotgun (WGS) entry which is preliminary data.</text>
</comment>
<dbReference type="SMART" id="SM00028">
    <property type="entry name" value="TPR"/>
    <property type="match status" value="3"/>
</dbReference>
<dbReference type="Proteomes" id="UP000077552">
    <property type="component" value="Unassembled WGS sequence"/>
</dbReference>
<dbReference type="SMART" id="SM00342">
    <property type="entry name" value="HTH_ARAC"/>
    <property type="match status" value="1"/>
</dbReference>
<dbReference type="PANTHER" id="PTHR43280:SF34">
    <property type="entry name" value="ARAC-FAMILY TRANSCRIPTIONAL REGULATOR"/>
    <property type="match status" value="1"/>
</dbReference>
<dbReference type="AlphaFoldDB" id="A0A1A9LBU5"/>
<dbReference type="Gene3D" id="1.10.10.60">
    <property type="entry name" value="Homeodomain-like"/>
    <property type="match status" value="2"/>
</dbReference>
<keyword evidence="4" id="KW-0812">Transmembrane</keyword>
<keyword evidence="5" id="KW-0732">Signal</keyword>
<feature type="signal peptide" evidence="5">
    <location>
        <begin position="1"/>
        <end position="22"/>
    </location>
</feature>
<feature type="transmembrane region" description="Helical" evidence="4">
    <location>
        <begin position="340"/>
        <end position="361"/>
    </location>
</feature>
<dbReference type="SUPFAM" id="SSF46689">
    <property type="entry name" value="Homeodomain-like"/>
    <property type="match status" value="1"/>
</dbReference>
<evidence type="ECO:0000256" key="4">
    <source>
        <dbReference type="SAM" id="Phobius"/>
    </source>
</evidence>
<sequence length="524" mass="59857">MSFYLKYLLLATVLFTTYPAISQRVPPQELDSLERVITRMNKNNTATILEIGQYIVAHSTSETQKANVYGIIASSYAAKNDKHKSIDYLFKAKDIAETIDDPVLMIKCYGTISSLYASLKLNEKAKPYLLKARNQIDRLPEGSQKHVLNAFWYNGSGNIYLNTLAYNKANESYKSAAGEFEKIHNRDNNIKNSSHYRTFLYNIGNSYLLLKKPDSSQIFLVKALAVKDTSNPNIKYDIKKALAEVYSYKEQYQTAIDTLMSILQDPNFDIEEIKTDIYLNLSKNYKAIGNDAQYAFYNEKYLTLSPAVKNSDLKTINTVFDAEQKGLLSSISKSKSKNKWLLIAILCIVGVSFLSLVFLFYRRRKDQTLYKTIIEKLEASIEAKQTIDTNIKIGEESQQSIPISVEEEILEKLKKFENSQRFTNQKLSISTLAVQLKTNTTYLSEIINRHKGKNFNTYINELRITYICELILQNPEYLNYKISYLAEASGFKSHSVFATVFKNITGISPSSFLREAKKRPSSKV</sequence>
<evidence type="ECO:0000256" key="1">
    <source>
        <dbReference type="ARBA" id="ARBA00023015"/>
    </source>
</evidence>
<evidence type="ECO:0000256" key="3">
    <source>
        <dbReference type="ARBA" id="ARBA00023163"/>
    </source>
</evidence>
<reference evidence="7 8" key="1">
    <citation type="submission" date="2016-05" db="EMBL/GenBank/DDBJ databases">
        <title>Genome sequencing of Vitellibacter soesokkakensis RSSK-12.</title>
        <authorList>
            <person name="Thevarajoo S."/>
            <person name="Selvaratnam C."/>
            <person name="Goh K.M."/>
            <person name="Chan K.-G."/>
            <person name="Chong C.S."/>
        </authorList>
    </citation>
    <scope>NUCLEOTIDE SEQUENCE [LARGE SCALE GENOMIC DNA]</scope>
    <source>
        <strain evidence="7 8">RSSK-12</strain>
    </source>
</reference>
<proteinExistence type="predicted"/>
<dbReference type="PANTHER" id="PTHR43280">
    <property type="entry name" value="ARAC-FAMILY TRANSCRIPTIONAL REGULATOR"/>
    <property type="match status" value="1"/>
</dbReference>
<evidence type="ECO:0000256" key="5">
    <source>
        <dbReference type="SAM" id="SignalP"/>
    </source>
</evidence>
<dbReference type="PROSITE" id="PS01124">
    <property type="entry name" value="HTH_ARAC_FAMILY_2"/>
    <property type="match status" value="1"/>
</dbReference>
<gene>
    <name evidence="7" type="ORF">A7A78_14330</name>
</gene>
<protein>
    <recommendedName>
        <fullName evidence="6">HTH araC/xylS-type domain-containing protein</fullName>
    </recommendedName>
</protein>
<keyword evidence="2" id="KW-0238">DNA-binding</keyword>
<dbReference type="InterPro" id="IPR019734">
    <property type="entry name" value="TPR_rpt"/>
</dbReference>
<dbReference type="InterPro" id="IPR009057">
    <property type="entry name" value="Homeodomain-like_sf"/>
</dbReference>
<dbReference type="OrthoDB" id="5295174at2"/>
<dbReference type="GO" id="GO:0003700">
    <property type="term" value="F:DNA-binding transcription factor activity"/>
    <property type="evidence" value="ECO:0007669"/>
    <property type="project" value="InterPro"/>
</dbReference>
<feature type="domain" description="HTH araC/xylS-type" evidence="6">
    <location>
        <begin position="407"/>
        <end position="515"/>
    </location>
</feature>
<dbReference type="SUPFAM" id="SSF48452">
    <property type="entry name" value="TPR-like"/>
    <property type="match status" value="2"/>
</dbReference>
<evidence type="ECO:0000313" key="8">
    <source>
        <dbReference type="Proteomes" id="UP000077552"/>
    </source>
</evidence>
<keyword evidence="4" id="KW-0472">Membrane</keyword>